<dbReference type="InterPro" id="IPR029058">
    <property type="entry name" value="AB_hydrolase_fold"/>
</dbReference>
<proteinExistence type="inferred from homology"/>
<evidence type="ECO:0000259" key="3">
    <source>
        <dbReference type="Pfam" id="PF03959"/>
    </source>
</evidence>
<dbReference type="SUPFAM" id="SSF53474">
    <property type="entry name" value="alpha/beta-Hydrolases"/>
    <property type="match status" value="1"/>
</dbReference>
<dbReference type="InterPro" id="IPR005645">
    <property type="entry name" value="FSH-like_dom"/>
</dbReference>
<dbReference type="GO" id="GO:0044550">
    <property type="term" value="P:secondary metabolite biosynthetic process"/>
    <property type="evidence" value="ECO:0007669"/>
    <property type="project" value="TreeGrafter"/>
</dbReference>
<evidence type="ECO:0000256" key="2">
    <source>
        <dbReference type="ARBA" id="ARBA00022801"/>
    </source>
</evidence>
<feature type="domain" description="Serine hydrolase" evidence="3">
    <location>
        <begin position="8"/>
        <end position="235"/>
    </location>
</feature>
<sequence length="252" mass="27594">MNGIPDTRNRILCLHGGGVTGAIFKAQARSIIKALPEFRFIFADGPYFCDPHAAIIPVYQDWGPFRRWLRWLPEHPATDAESAVEEIKYALETCANSDEGTGPIVGLMGFSQGAKLAASLLYEQEAQMKATGSASTQYQFAVLLAGRCPLVSMSSLTESPGLVSAGDVSEGFDTSKNDRSHILSLPSVHVHGLNDVGLHLHRKLLHEYCDPASTRLVEWDGEHRVPIKQKDVQKIVDAVRDVVETQTTITAQ</sequence>
<dbReference type="GO" id="GO:0005737">
    <property type="term" value="C:cytoplasm"/>
    <property type="evidence" value="ECO:0007669"/>
    <property type="project" value="TreeGrafter"/>
</dbReference>
<evidence type="ECO:0000313" key="5">
    <source>
        <dbReference type="Proteomes" id="UP000800092"/>
    </source>
</evidence>
<dbReference type="AlphaFoldDB" id="A0A6A6H6P5"/>
<dbReference type="InterPro" id="IPR050593">
    <property type="entry name" value="LovG"/>
</dbReference>
<keyword evidence="5" id="KW-1185">Reference proteome</keyword>
<dbReference type="PANTHER" id="PTHR48070:SF3">
    <property type="entry name" value="ESTERASE DBAE-RELATED"/>
    <property type="match status" value="1"/>
</dbReference>
<keyword evidence="2" id="KW-0378">Hydrolase</keyword>
<comment type="similarity">
    <text evidence="1">Belongs to the LovG family.</text>
</comment>
<gene>
    <name evidence="4" type="ORF">EV356DRAFT_503297</name>
</gene>
<protein>
    <recommendedName>
        <fullName evidence="3">Serine hydrolase domain-containing protein</fullName>
    </recommendedName>
</protein>
<dbReference type="GO" id="GO:0005634">
    <property type="term" value="C:nucleus"/>
    <property type="evidence" value="ECO:0007669"/>
    <property type="project" value="TreeGrafter"/>
</dbReference>
<reference evidence="4" key="1">
    <citation type="journal article" date="2020" name="Stud. Mycol.">
        <title>101 Dothideomycetes genomes: a test case for predicting lifestyles and emergence of pathogens.</title>
        <authorList>
            <person name="Haridas S."/>
            <person name="Albert R."/>
            <person name="Binder M."/>
            <person name="Bloem J."/>
            <person name="Labutti K."/>
            <person name="Salamov A."/>
            <person name="Andreopoulos B."/>
            <person name="Baker S."/>
            <person name="Barry K."/>
            <person name="Bills G."/>
            <person name="Bluhm B."/>
            <person name="Cannon C."/>
            <person name="Castanera R."/>
            <person name="Culley D."/>
            <person name="Daum C."/>
            <person name="Ezra D."/>
            <person name="Gonzalez J."/>
            <person name="Henrissat B."/>
            <person name="Kuo A."/>
            <person name="Liang C."/>
            <person name="Lipzen A."/>
            <person name="Lutzoni F."/>
            <person name="Magnuson J."/>
            <person name="Mondo S."/>
            <person name="Nolan M."/>
            <person name="Ohm R."/>
            <person name="Pangilinan J."/>
            <person name="Park H.-J."/>
            <person name="Ramirez L."/>
            <person name="Alfaro M."/>
            <person name="Sun H."/>
            <person name="Tritt A."/>
            <person name="Yoshinaga Y."/>
            <person name="Zwiers L.-H."/>
            <person name="Turgeon B."/>
            <person name="Goodwin S."/>
            <person name="Spatafora J."/>
            <person name="Crous P."/>
            <person name="Grigoriev I."/>
        </authorList>
    </citation>
    <scope>NUCLEOTIDE SEQUENCE</scope>
    <source>
        <strain evidence="4">Tuck. ex Michener</strain>
    </source>
</reference>
<dbReference type="Gene3D" id="3.40.50.1820">
    <property type="entry name" value="alpha/beta hydrolase"/>
    <property type="match status" value="1"/>
</dbReference>
<evidence type="ECO:0000256" key="1">
    <source>
        <dbReference type="ARBA" id="ARBA00005863"/>
    </source>
</evidence>
<dbReference type="GO" id="GO:0016787">
    <property type="term" value="F:hydrolase activity"/>
    <property type="evidence" value="ECO:0007669"/>
    <property type="project" value="UniProtKB-KW"/>
</dbReference>
<dbReference type="EMBL" id="ML991804">
    <property type="protein sequence ID" value="KAF2233764.1"/>
    <property type="molecule type" value="Genomic_DNA"/>
</dbReference>
<organism evidence="4 5">
    <name type="scientific">Viridothelium virens</name>
    <name type="common">Speckled blister lichen</name>
    <name type="synonym">Trypethelium virens</name>
    <dbReference type="NCBI Taxonomy" id="1048519"/>
    <lineage>
        <taxon>Eukaryota</taxon>
        <taxon>Fungi</taxon>
        <taxon>Dikarya</taxon>
        <taxon>Ascomycota</taxon>
        <taxon>Pezizomycotina</taxon>
        <taxon>Dothideomycetes</taxon>
        <taxon>Dothideomycetes incertae sedis</taxon>
        <taxon>Trypetheliales</taxon>
        <taxon>Trypetheliaceae</taxon>
        <taxon>Viridothelium</taxon>
    </lineage>
</organism>
<dbReference type="Proteomes" id="UP000800092">
    <property type="component" value="Unassembled WGS sequence"/>
</dbReference>
<accession>A0A6A6H6P5</accession>
<name>A0A6A6H6P5_VIRVR</name>
<dbReference type="Pfam" id="PF03959">
    <property type="entry name" value="FSH1"/>
    <property type="match status" value="1"/>
</dbReference>
<evidence type="ECO:0000313" key="4">
    <source>
        <dbReference type="EMBL" id="KAF2233764.1"/>
    </source>
</evidence>
<dbReference type="PANTHER" id="PTHR48070">
    <property type="entry name" value="ESTERASE OVCA2"/>
    <property type="match status" value="1"/>
</dbReference>
<dbReference type="OrthoDB" id="414698at2759"/>